<proteinExistence type="inferred from homology"/>
<feature type="compositionally biased region" description="Acidic residues" evidence="12">
    <location>
        <begin position="174"/>
        <end position="195"/>
    </location>
</feature>
<dbReference type="Ensembl" id="ENSSPAT00000001886.1">
    <property type="protein sequence ID" value="ENSSPAP00000001854.1"/>
    <property type="gene ID" value="ENSSPAG00000001435.1"/>
</dbReference>
<dbReference type="GO" id="GO:0042981">
    <property type="term" value="P:regulation of apoptotic process"/>
    <property type="evidence" value="ECO:0007669"/>
    <property type="project" value="TreeGrafter"/>
</dbReference>
<dbReference type="GO" id="GO:0042393">
    <property type="term" value="F:histone binding"/>
    <property type="evidence" value="ECO:0007669"/>
    <property type="project" value="TreeGrafter"/>
</dbReference>
<dbReference type="InterPro" id="IPR032675">
    <property type="entry name" value="LRR_dom_sf"/>
</dbReference>
<dbReference type="GO" id="GO:0019212">
    <property type="term" value="F:phosphatase inhibitor activity"/>
    <property type="evidence" value="ECO:0007669"/>
    <property type="project" value="TreeGrafter"/>
</dbReference>
<comment type="function">
    <text evidence="11">Multifunctional protein that is involved in the regulation of many processes.</text>
</comment>
<keyword evidence="7" id="KW-0143">Chaperone</keyword>
<comment type="function">
    <text evidence="10">Histone chaperone that specifically mediates the genome-wide removal of histone H2A.Z/H2AZ1 from the nucleosome: removes H2A.Z/H2AZ1 from its normal sites of deposition, especially from enhancer and insulator regions. Not involved in deposition of H2A.Z/H2AZ1 in the nucleosome. May stabilize the evicted H2A.Z/H2AZ1-H2B dimer, thus shifting the equilibrium towards dissociation and the off-chromatin state. Inhibits activity of protein phosphatase 2A (PP2A). Does not inhibit protein phosphatase 1. May play a role in cerebellar development and synaptogenesis.</text>
</comment>
<dbReference type="GO" id="GO:0006325">
    <property type="term" value="P:chromatin organization"/>
    <property type="evidence" value="ECO:0007669"/>
    <property type="project" value="UniProtKB-KW"/>
</dbReference>
<evidence type="ECO:0000256" key="12">
    <source>
        <dbReference type="SAM" id="MobiDB-lite"/>
    </source>
</evidence>
<reference evidence="14" key="1">
    <citation type="submission" date="2023-09" db="UniProtKB">
        <authorList>
            <consortium name="Ensembl"/>
        </authorList>
    </citation>
    <scope>IDENTIFICATION</scope>
</reference>
<evidence type="ECO:0000256" key="1">
    <source>
        <dbReference type="ARBA" id="ARBA00004123"/>
    </source>
</evidence>
<keyword evidence="3" id="KW-0963">Cytoplasm</keyword>
<organism evidence="14">
    <name type="scientific">Stegastes partitus</name>
    <name type="common">bicolor damselfish</name>
    <dbReference type="NCBI Taxonomy" id="144197"/>
    <lineage>
        <taxon>Eukaryota</taxon>
        <taxon>Metazoa</taxon>
        <taxon>Chordata</taxon>
        <taxon>Craniata</taxon>
        <taxon>Vertebrata</taxon>
        <taxon>Euteleostomi</taxon>
        <taxon>Actinopterygii</taxon>
        <taxon>Neopterygii</taxon>
        <taxon>Teleostei</taxon>
        <taxon>Neoteleostei</taxon>
        <taxon>Acanthomorphata</taxon>
        <taxon>Ovalentaria</taxon>
        <taxon>Pomacentridae</taxon>
        <taxon>Stegastes</taxon>
    </lineage>
</organism>
<dbReference type="SUPFAM" id="SSF52058">
    <property type="entry name" value="L domain-like"/>
    <property type="match status" value="1"/>
</dbReference>
<dbReference type="InterPro" id="IPR003603">
    <property type="entry name" value="U2A'_phosphoprotein32A_C"/>
</dbReference>
<dbReference type="Pfam" id="PF14580">
    <property type="entry name" value="LRR_9"/>
    <property type="match status" value="1"/>
</dbReference>
<keyword evidence="6" id="KW-0156">Chromatin regulator</keyword>
<dbReference type="GeneTree" id="ENSGT00950000182907"/>
<evidence type="ECO:0000259" key="13">
    <source>
        <dbReference type="SMART" id="SM00446"/>
    </source>
</evidence>
<dbReference type="SMART" id="SM00446">
    <property type="entry name" value="LRRcap"/>
    <property type="match status" value="1"/>
</dbReference>
<evidence type="ECO:0000256" key="4">
    <source>
        <dbReference type="ARBA" id="ARBA00022614"/>
    </source>
</evidence>
<evidence type="ECO:0000256" key="8">
    <source>
        <dbReference type="ARBA" id="ARBA00023242"/>
    </source>
</evidence>
<dbReference type="FunFam" id="3.80.10.10:FF:000003">
    <property type="entry name" value="Acidic leucine-rich nuclear phosphoprotein 32 family member A"/>
    <property type="match status" value="1"/>
</dbReference>
<evidence type="ECO:0000256" key="10">
    <source>
        <dbReference type="ARBA" id="ARBA00045721"/>
    </source>
</evidence>
<dbReference type="AlphaFoldDB" id="A0A3B4Z5C8"/>
<evidence type="ECO:0000256" key="5">
    <source>
        <dbReference type="ARBA" id="ARBA00022737"/>
    </source>
</evidence>
<evidence type="ECO:0000256" key="2">
    <source>
        <dbReference type="ARBA" id="ARBA00004496"/>
    </source>
</evidence>
<keyword evidence="8 11" id="KW-0539">Nucleus</keyword>
<dbReference type="GO" id="GO:0005634">
    <property type="term" value="C:nucleus"/>
    <property type="evidence" value="ECO:0007669"/>
    <property type="project" value="UniProtKB-SubCell"/>
</dbReference>
<dbReference type="PROSITE" id="PS51450">
    <property type="entry name" value="LRR"/>
    <property type="match status" value="1"/>
</dbReference>
<name>A0A3B4Z5C8_9TELE</name>
<comment type="similarity">
    <text evidence="9 11">Belongs to the ANP32 family.</text>
</comment>
<keyword evidence="4 11" id="KW-0433">Leucine-rich repeat</keyword>
<feature type="compositionally biased region" description="Acidic residues" evidence="12">
    <location>
        <begin position="206"/>
        <end position="232"/>
    </location>
</feature>
<feature type="region of interest" description="Disordered" evidence="12">
    <location>
        <begin position="148"/>
        <end position="258"/>
    </location>
</feature>
<sequence length="258" mass="29032">MDMKKRISLELRNRKPTEVAELVVDNCRSGDGEVEGLTDEYTELEILSMVNVGLSSLAKLPSLPKLRKLEVSDNTIAGGLDTLAEKCPNLTYLNLSGNKIKELSSIKALQNLKNLKSLDLYSCEITTLDDYREGVFEQLPQLTYLDGYDQEDNEVPDSEADNDDDDEGGPHGDLDDDEDDEEDDEEGSDGDEDEVGLSYLMKEGIQDEEDDGDYVEEEEDEEEEEEDGDEDGTAVRGEKRKRDAEDEELDSQEQKREQ</sequence>
<feature type="compositionally biased region" description="Acidic residues" evidence="12">
    <location>
        <begin position="148"/>
        <end position="167"/>
    </location>
</feature>
<evidence type="ECO:0000256" key="11">
    <source>
        <dbReference type="RuleBase" id="RU369103"/>
    </source>
</evidence>
<dbReference type="PANTHER" id="PTHR11375">
    <property type="entry name" value="ACIDIC LEUCINE-RICH NUCLEAR PHOSPHOPROTEIN 32"/>
    <property type="match status" value="1"/>
</dbReference>
<evidence type="ECO:0000256" key="6">
    <source>
        <dbReference type="ARBA" id="ARBA00022853"/>
    </source>
</evidence>
<dbReference type="InterPro" id="IPR001611">
    <property type="entry name" value="Leu-rich_rpt"/>
</dbReference>
<evidence type="ECO:0000313" key="14">
    <source>
        <dbReference type="Ensembl" id="ENSSPAP00000001854.1"/>
    </source>
</evidence>
<evidence type="ECO:0000256" key="3">
    <source>
        <dbReference type="ARBA" id="ARBA00022490"/>
    </source>
</evidence>
<evidence type="ECO:0000256" key="9">
    <source>
        <dbReference type="ARBA" id="ARBA00025777"/>
    </source>
</evidence>
<accession>A0A3B4Z5C8</accession>
<evidence type="ECO:0000256" key="7">
    <source>
        <dbReference type="ARBA" id="ARBA00023186"/>
    </source>
</evidence>
<dbReference type="InterPro" id="IPR045081">
    <property type="entry name" value="AN32"/>
</dbReference>
<dbReference type="Gene3D" id="3.80.10.10">
    <property type="entry name" value="Ribonuclease Inhibitor"/>
    <property type="match status" value="1"/>
</dbReference>
<comment type="subcellular location">
    <subcellularLocation>
        <location evidence="2">Cytoplasm</location>
    </subcellularLocation>
    <subcellularLocation>
        <location evidence="1 11">Nucleus</location>
    </subcellularLocation>
</comment>
<feature type="domain" description="U2A'/phosphoprotein 32 family A C-terminal" evidence="13">
    <location>
        <begin position="128"/>
        <end position="146"/>
    </location>
</feature>
<gene>
    <name evidence="14" type="primary">ANP32E</name>
</gene>
<dbReference type="PANTHER" id="PTHR11375:SF5">
    <property type="entry name" value="ACIDIC LEUCINE-RICH NUCLEAR PHOSPHOPROTEIN 32 FAMILY MEMBER E"/>
    <property type="match status" value="1"/>
</dbReference>
<dbReference type="STRING" id="144197.ENSSPAP00000001854"/>
<dbReference type="GO" id="GO:0005737">
    <property type="term" value="C:cytoplasm"/>
    <property type="evidence" value="ECO:0007669"/>
    <property type="project" value="UniProtKB-SubCell"/>
</dbReference>
<keyword evidence="5" id="KW-0677">Repeat</keyword>
<protein>
    <recommendedName>
        <fullName evidence="11">Acidic leucine-rich nuclear phosphoprotein 32 family member</fullName>
    </recommendedName>
</protein>